<feature type="domain" description="ETS" evidence="5">
    <location>
        <begin position="436"/>
        <end position="521"/>
    </location>
</feature>
<evidence type="ECO:0000256" key="2">
    <source>
        <dbReference type="ARBA" id="ARBA00023125"/>
    </source>
</evidence>
<comment type="caution">
    <text evidence="6">The sequence shown here is derived from an EMBL/GenBank/DDBJ whole genome shotgun (WGS) entry which is preliminary data.</text>
</comment>
<protein>
    <recommendedName>
        <fullName evidence="5">ETS domain-containing protein</fullName>
    </recommendedName>
</protein>
<evidence type="ECO:0000256" key="4">
    <source>
        <dbReference type="SAM" id="MobiDB-lite"/>
    </source>
</evidence>
<dbReference type="InterPro" id="IPR036388">
    <property type="entry name" value="WH-like_DNA-bd_sf"/>
</dbReference>
<gene>
    <name evidence="6" type="ORF">SK128_002937</name>
</gene>
<keyword evidence="2 3" id="KW-0238">DNA-binding</keyword>
<evidence type="ECO:0000256" key="1">
    <source>
        <dbReference type="ARBA" id="ARBA00005562"/>
    </source>
</evidence>
<dbReference type="Proteomes" id="UP001381693">
    <property type="component" value="Unassembled WGS sequence"/>
</dbReference>
<keyword evidence="3" id="KW-0539">Nucleus</keyword>
<reference evidence="6 7" key="1">
    <citation type="submission" date="2023-11" db="EMBL/GenBank/DDBJ databases">
        <title>Halocaridina rubra genome assembly.</title>
        <authorList>
            <person name="Smith C."/>
        </authorList>
    </citation>
    <scope>NUCLEOTIDE SEQUENCE [LARGE SCALE GENOMIC DNA]</scope>
    <source>
        <strain evidence="6">EP-1</strain>
        <tissue evidence="6">Whole</tissue>
    </source>
</reference>
<dbReference type="SUPFAM" id="SSF46785">
    <property type="entry name" value="Winged helix' DNA-binding domain"/>
    <property type="match status" value="1"/>
</dbReference>
<proteinExistence type="inferred from homology"/>
<feature type="region of interest" description="Disordered" evidence="4">
    <location>
        <begin position="1"/>
        <end position="31"/>
    </location>
</feature>
<comment type="subcellular location">
    <subcellularLocation>
        <location evidence="3">Nucleus</location>
    </subcellularLocation>
</comment>
<dbReference type="InterPro" id="IPR036390">
    <property type="entry name" value="WH_DNA-bd_sf"/>
</dbReference>
<dbReference type="PROSITE" id="PS50061">
    <property type="entry name" value="ETS_DOMAIN_3"/>
    <property type="match status" value="1"/>
</dbReference>
<accession>A0AAN8XDZ2</accession>
<dbReference type="GO" id="GO:0000981">
    <property type="term" value="F:DNA-binding transcription factor activity, RNA polymerase II-specific"/>
    <property type="evidence" value="ECO:0007669"/>
    <property type="project" value="TreeGrafter"/>
</dbReference>
<dbReference type="SMART" id="SM00413">
    <property type="entry name" value="ETS"/>
    <property type="match status" value="1"/>
</dbReference>
<dbReference type="AlphaFoldDB" id="A0AAN8XDZ2"/>
<dbReference type="PANTHER" id="PTHR11849">
    <property type="entry name" value="ETS"/>
    <property type="match status" value="1"/>
</dbReference>
<dbReference type="GO" id="GO:0005634">
    <property type="term" value="C:nucleus"/>
    <property type="evidence" value="ECO:0007669"/>
    <property type="project" value="UniProtKB-SubCell"/>
</dbReference>
<evidence type="ECO:0000256" key="3">
    <source>
        <dbReference type="RuleBase" id="RU004019"/>
    </source>
</evidence>
<feature type="compositionally biased region" description="Basic and acidic residues" evidence="4">
    <location>
        <begin position="86"/>
        <end position="120"/>
    </location>
</feature>
<dbReference type="PANTHER" id="PTHR11849:SF190">
    <property type="entry name" value="ETS-DOMAIN PROTEIN"/>
    <property type="match status" value="1"/>
</dbReference>
<dbReference type="Pfam" id="PF00178">
    <property type="entry name" value="Ets"/>
    <property type="match status" value="1"/>
</dbReference>
<dbReference type="GO" id="GO:0030154">
    <property type="term" value="P:cell differentiation"/>
    <property type="evidence" value="ECO:0007669"/>
    <property type="project" value="TreeGrafter"/>
</dbReference>
<keyword evidence="7" id="KW-1185">Reference proteome</keyword>
<organism evidence="6 7">
    <name type="scientific">Halocaridina rubra</name>
    <name type="common">Hawaiian red shrimp</name>
    <dbReference type="NCBI Taxonomy" id="373956"/>
    <lineage>
        <taxon>Eukaryota</taxon>
        <taxon>Metazoa</taxon>
        <taxon>Ecdysozoa</taxon>
        <taxon>Arthropoda</taxon>
        <taxon>Crustacea</taxon>
        <taxon>Multicrustacea</taxon>
        <taxon>Malacostraca</taxon>
        <taxon>Eumalacostraca</taxon>
        <taxon>Eucarida</taxon>
        <taxon>Decapoda</taxon>
        <taxon>Pleocyemata</taxon>
        <taxon>Caridea</taxon>
        <taxon>Atyoidea</taxon>
        <taxon>Atyidae</taxon>
        <taxon>Halocaridina</taxon>
    </lineage>
</organism>
<feature type="region of interest" description="Disordered" evidence="4">
    <location>
        <begin position="77"/>
        <end position="133"/>
    </location>
</feature>
<dbReference type="EMBL" id="JAXCGZ010004010">
    <property type="protein sequence ID" value="KAK7082467.1"/>
    <property type="molecule type" value="Genomic_DNA"/>
</dbReference>
<dbReference type="Gene3D" id="1.10.10.10">
    <property type="entry name" value="Winged helix-like DNA-binding domain superfamily/Winged helix DNA-binding domain"/>
    <property type="match status" value="1"/>
</dbReference>
<comment type="similarity">
    <text evidence="1 3">Belongs to the ETS family.</text>
</comment>
<evidence type="ECO:0000313" key="6">
    <source>
        <dbReference type="EMBL" id="KAK7082467.1"/>
    </source>
</evidence>
<dbReference type="GO" id="GO:0043565">
    <property type="term" value="F:sequence-specific DNA binding"/>
    <property type="evidence" value="ECO:0007669"/>
    <property type="project" value="InterPro"/>
</dbReference>
<dbReference type="PRINTS" id="PR00454">
    <property type="entry name" value="ETSDOMAIN"/>
</dbReference>
<dbReference type="InterPro" id="IPR000418">
    <property type="entry name" value="Ets_dom"/>
</dbReference>
<evidence type="ECO:0000313" key="7">
    <source>
        <dbReference type="Proteomes" id="UP001381693"/>
    </source>
</evidence>
<name>A0AAN8XDZ2_HALRR</name>
<dbReference type="InterPro" id="IPR046328">
    <property type="entry name" value="ETS_fam"/>
</dbReference>
<evidence type="ECO:0000259" key="5">
    <source>
        <dbReference type="PROSITE" id="PS50061"/>
    </source>
</evidence>
<sequence length="539" mass="61325">MYPLSEFHQGSPKLPRFRHLQEENGSQSFQTESYHVRKIHNHGKQALNPLKRSYDSEHPQDLSISSFPKCRASSLGEHYNRHSHNRYKESEEQEGTDRRVDSVSQENNKDGDDKKSDLSDHSQITSQTGTFQDLIAADETPIKEEPQDIEYEYDVKSANLFQDVNCVPHENNDFEKPNLKIYNGNARECDSPKRKVVSPMDQREGVVLSLSASDRYPSHHASHLKKELLRPTSQVVIEHSHQTNDDIIPQSIPHPVIALRESLPQVSSSRSHIHSPPTRRDPPPLVKLLPKLSELMGGEDDSIEEQRIQRSQSGIRRNSNSHLLVSAPPTYHSHFNKPQNPHHFTLEIHNQQLGQVFVNGGSHLDVKNPYIIAKSQAMKSKKSINLVNHISNDGPLNLSGHNRKSPIALLTDDVNAGDDPFLGKILTNRKKRLRGPKSWEFLVRLLKDPTTNPTLIRWENKDSGVFRLVQPSVIAQRWGRRTGKHASENLTYENFARGLRYHYATGALKPVSEKSFVYRLGPKALKLLEDYDSSPVPFL</sequence>